<name>A0A6J5ZIL5_9ZZZZ</name>
<dbReference type="Pfam" id="PF01425">
    <property type="entry name" value="Amidase"/>
    <property type="match status" value="1"/>
</dbReference>
<accession>A0A6J5ZIL5</accession>
<organism evidence="2">
    <name type="scientific">freshwater metagenome</name>
    <dbReference type="NCBI Taxonomy" id="449393"/>
    <lineage>
        <taxon>unclassified sequences</taxon>
        <taxon>metagenomes</taxon>
        <taxon>ecological metagenomes</taxon>
    </lineage>
</organism>
<reference evidence="2" key="1">
    <citation type="submission" date="2020-05" db="EMBL/GenBank/DDBJ databases">
        <authorList>
            <person name="Chiriac C."/>
            <person name="Salcher M."/>
            <person name="Ghai R."/>
            <person name="Kavagutti S V."/>
        </authorList>
    </citation>
    <scope>NUCLEOTIDE SEQUENCE</scope>
</reference>
<sequence length="463" mass="49657">MFKARELSPVELMEAVIAQAETVEPVVNALCHQFFDEALDQARDAEQRYAGKGDPPRPLEGIPLAIKEEEAVAGQPQTQGSLIYKDQVAEKNSAFAQRHLDSGAIVHARTTAPEFSCAGFTQSRIWGVTRNPWNPTYAVGGSSGGSAAALASGTTTLASGSDIGGSIRIPASFCGVVGFKPPYGRVPLDPPFNLDTFCHNGPLARTVADCALYENQIAGPHPSDVTTLRPKLVLPTSFEAISGMRIALSEDLGGWPVDPEVRANTLAVGEALREAGAIVDVVDLQIPQDEVARAGAIHFRLILGDWVAQAVEEHREIVTDYAAEFARWANDAGGDSSLLEALILEAKIYEPVGALLESYDALICPTNGTRGLLADDDYVGHGISVDGRDLQYYFEGLLTTVFNVLSRCPVLNVPSGFADNGVPTGVQIAGRTYDDQSVFRIGAALEELRPWMDTRDRRPTLPS</sequence>
<dbReference type="PROSITE" id="PS00571">
    <property type="entry name" value="AMIDASES"/>
    <property type="match status" value="1"/>
</dbReference>
<dbReference type="InterPro" id="IPR023631">
    <property type="entry name" value="Amidase_dom"/>
</dbReference>
<dbReference type="PANTHER" id="PTHR11895:SF7">
    <property type="entry name" value="GLUTAMYL-TRNA(GLN) AMIDOTRANSFERASE SUBUNIT A, MITOCHONDRIAL"/>
    <property type="match status" value="1"/>
</dbReference>
<dbReference type="AlphaFoldDB" id="A0A6J5ZIL5"/>
<evidence type="ECO:0000313" key="2">
    <source>
        <dbReference type="EMBL" id="CAB4341156.1"/>
    </source>
</evidence>
<protein>
    <submittedName>
        <fullName evidence="2">Unannotated protein</fullName>
    </submittedName>
</protein>
<dbReference type="InterPro" id="IPR000120">
    <property type="entry name" value="Amidase"/>
</dbReference>
<dbReference type="GO" id="GO:0003824">
    <property type="term" value="F:catalytic activity"/>
    <property type="evidence" value="ECO:0007669"/>
    <property type="project" value="InterPro"/>
</dbReference>
<dbReference type="InterPro" id="IPR020556">
    <property type="entry name" value="Amidase_CS"/>
</dbReference>
<gene>
    <name evidence="2" type="ORF">UFOPK3522_00604</name>
</gene>
<evidence type="ECO:0000259" key="1">
    <source>
        <dbReference type="Pfam" id="PF01425"/>
    </source>
</evidence>
<dbReference type="EMBL" id="CAESAO010000037">
    <property type="protein sequence ID" value="CAB4341156.1"/>
    <property type="molecule type" value="Genomic_DNA"/>
</dbReference>
<feature type="domain" description="Amidase" evidence="1">
    <location>
        <begin position="11"/>
        <end position="438"/>
    </location>
</feature>
<dbReference type="SUPFAM" id="SSF75304">
    <property type="entry name" value="Amidase signature (AS) enzymes"/>
    <property type="match status" value="1"/>
</dbReference>
<dbReference type="InterPro" id="IPR036928">
    <property type="entry name" value="AS_sf"/>
</dbReference>
<proteinExistence type="predicted"/>
<dbReference type="PANTHER" id="PTHR11895">
    <property type="entry name" value="TRANSAMIDASE"/>
    <property type="match status" value="1"/>
</dbReference>
<dbReference type="Gene3D" id="3.90.1300.10">
    <property type="entry name" value="Amidase signature (AS) domain"/>
    <property type="match status" value="1"/>
</dbReference>